<protein>
    <submittedName>
        <fullName evidence="1">Uncharacterized protein</fullName>
    </submittedName>
</protein>
<evidence type="ECO:0000313" key="1">
    <source>
        <dbReference type="EMBL" id="MBG0568218.1"/>
    </source>
</evidence>
<dbReference type="Proteomes" id="UP000598146">
    <property type="component" value="Unassembled WGS sequence"/>
</dbReference>
<organism evidence="1 2">
    <name type="scientific">Actinoplanes aureus</name>
    <dbReference type="NCBI Taxonomy" id="2792083"/>
    <lineage>
        <taxon>Bacteria</taxon>
        <taxon>Bacillati</taxon>
        <taxon>Actinomycetota</taxon>
        <taxon>Actinomycetes</taxon>
        <taxon>Micromonosporales</taxon>
        <taxon>Micromonosporaceae</taxon>
        <taxon>Actinoplanes</taxon>
    </lineage>
</organism>
<sequence>MTTMIVCLPDGLGNDALAAHQLHRHFGVDGTLQARFWTIENLRLWQRRQMFELRKGTPAYCAGGPNSLLNLAGMRYAAGVGAGIRHQQWQQAVQGTKPAQPWVTFHSRHLNEAKKYSYDQAAADFWRQPRVTAMRMHNAAVSVAPLAVDELEMMQAGPAAYQHYSALTAICGDALLTAEGHQITPATDSFDDRVTFLGHANRYLENIEDGQRLVAVAL</sequence>
<gene>
    <name evidence="1" type="ORF">I4J89_43015</name>
</gene>
<evidence type="ECO:0000313" key="2">
    <source>
        <dbReference type="Proteomes" id="UP000598146"/>
    </source>
</evidence>
<proteinExistence type="predicted"/>
<name>A0A931CL19_9ACTN</name>
<accession>A0A931CL19</accession>
<dbReference type="AlphaFoldDB" id="A0A931CL19"/>
<dbReference type="EMBL" id="JADQTO010000035">
    <property type="protein sequence ID" value="MBG0568218.1"/>
    <property type="molecule type" value="Genomic_DNA"/>
</dbReference>
<comment type="caution">
    <text evidence="1">The sequence shown here is derived from an EMBL/GenBank/DDBJ whole genome shotgun (WGS) entry which is preliminary data.</text>
</comment>
<reference evidence="1" key="1">
    <citation type="submission" date="2020-11" db="EMBL/GenBank/DDBJ databases">
        <title>Isolation and identification of active actinomycetes.</title>
        <authorList>
            <person name="Sun X."/>
        </authorList>
    </citation>
    <scope>NUCLEOTIDE SEQUENCE</scope>
    <source>
        <strain evidence="1">NEAU-A11</strain>
    </source>
</reference>
<keyword evidence="2" id="KW-1185">Reference proteome</keyword>